<protein>
    <submittedName>
        <fullName evidence="1">Uncharacterized protein</fullName>
    </submittedName>
</protein>
<keyword evidence="2" id="KW-1185">Reference proteome</keyword>
<proteinExistence type="predicted"/>
<evidence type="ECO:0000313" key="1">
    <source>
        <dbReference type="EMBL" id="KFE99778.1"/>
    </source>
</evidence>
<dbReference type="eggNOG" id="ENOG502ZBUM">
    <property type="taxonomic scope" value="Bacteria"/>
</dbReference>
<name>A0A085Z5R5_9FLAO</name>
<gene>
    <name evidence="1" type="ORF">IX39_03715</name>
</gene>
<dbReference type="STRING" id="236814.IX39_03715"/>
<dbReference type="OrthoDB" id="788878at2"/>
<dbReference type="Proteomes" id="UP000028713">
    <property type="component" value="Unassembled WGS sequence"/>
</dbReference>
<dbReference type="AlphaFoldDB" id="A0A085Z5R5"/>
<reference evidence="1 2" key="1">
    <citation type="submission" date="2014-07" db="EMBL/GenBank/DDBJ databases">
        <title>Genome of Chryseobacterium formosense LMG 24722.</title>
        <authorList>
            <person name="Pipes S.E."/>
            <person name="Stropko S.J."/>
            <person name="Newman J.D."/>
        </authorList>
    </citation>
    <scope>NUCLEOTIDE SEQUENCE [LARGE SCALE GENOMIC DNA]</scope>
    <source>
        <strain evidence="1 2">LMG 24722</strain>
    </source>
</reference>
<comment type="caution">
    <text evidence="1">The sequence shown here is derived from an EMBL/GenBank/DDBJ whole genome shotgun (WGS) entry which is preliminary data.</text>
</comment>
<organism evidence="1 2">
    <name type="scientific">Chryseobacterium formosense</name>
    <dbReference type="NCBI Taxonomy" id="236814"/>
    <lineage>
        <taxon>Bacteria</taxon>
        <taxon>Pseudomonadati</taxon>
        <taxon>Bacteroidota</taxon>
        <taxon>Flavobacteriia</taxon>
        <taxon>Flavobacteriales</taxon>
        <taxon>Weeksellaceae</taxon>
        <taxon>Chryseobacterium group</taxon>
        <taxon>Chryseobacterium</taxon>
    </lineage>
</organism>
<accession>A0A085Z5R5</accession>
<evidence type="ECO:0000313" key="2">
    <source>
        <dbReference type="Proteomes" id="UP000028713"/>
    </source>
</evidence>
<dbReference type="RefSeq" id="WP_034673566.1">
    <property type="nucleotide sequence ID" value="NZ_FPAP01000003.1"/>
</dbReference>
<sequence>MPRNVFLFSFLLFSIFTFSQSKVLINNNLDVVEDALKRKKMIDVVSHFILEKSLKNEDLTIVNPDNKLETWLFLDELRKLQNSKVFSTNYMLMYEVTSAEASNKNNFTIHLNCYYEDKEIKNSVAKIEIILQEINNKYLVSTAIKNNLPRWKSKTIENYNFYFEKEIDEKKLRDFIAKNNQLSLNLKEQKIPTKIYCVDDIYKAYELFGIAYKRDYSPNNFFLGIESATDNNQSTMIVATKKGMLDDFSFGSLWKARITEKYPQKNLYVPVLEGYSYINDGHPFYKWEQIWIHFKNAYSVSQKTDWLSLYGTKQNFSLSSTPLYIENLINAMIIKTIEKEKGFSGVLELLNCGKFDGENQDNYFKTLENVSGITKANFNEKIDKLITSEDLSK</sequence>
<dbReference type="EMBL" id="JPRP01000001">
    <property type="protein sequence ID" value="KFE99778.1"/>
    <property type="molecule type" value="Genomic_DNA"/>
</dbReference>